<reference evidence="1 2" key="1">
    <citation type="submission" date="2024-06" db="EMBL/GenBank/DDBJ databases">
        <title>The draft genome of Grus japonensis, version 3.</title>
        <authorList>
            <person name="Nabeshima K."/>
            <person name="Suzuki S."/>
            <person name="Onuma M."/>
        </authorList>
    </citation>
    <scope>NUCLEOTIDE SEQUENCE [LARGE SCALE GENOMIC DNA]</scope>
    <source>
        <strain evidence="1 2">451A</strain>
    </source>
</reference>
<evidence type="ECO:0000313" key="1">
    <source>
        <dbReference type="EMBL" id="GAB0180540.1"/>
    </source>
</evidence>
<evidence type="ECO:0000313" key="2">
    <source>
        <dbReference type="Proteomes" id="UP001623348"/>
    </source>
</evidence>
<protein>
    <submittedName>
        <fullName evidence="1">Uncharacterized protein</fullName>
    </submittedName>
</protein>
<sequence length="85" mass="9620">MRQFRVLCHLAWCSGVRYLHLVQEVGKTPKGFTDGFEALVEMDPSLPKAGYAYTLPLQNSNPNDNSSSSFDFTKAKARNFRFTSK</sequence>
<comment type="caution">
    <text evidence="1">The sequence shown here is derived from an EMBL/GenBank/DDBJ whole genome shotgun (WGS) entry which is preliminary data.</text>
</comment>
<accession>A0ABC9W644</accession>
<dbReference type="Proteomes" id="UP001623348">
    <property type="component" value="Unassembled WGS sequence"/>
</dbReference>
<dbReference type="AlphaFoldDB" id="A0ABC9W644"/>
<proteinExistence type="predicted"/>
<keyword evidence="2" id="KW-1185">Reference proteome</keyword>
<organism evidence="1 2">
    <name type="scientific">Grus japonensis</name>
    <name type="common">Japanese crane</name>
    <name type="synonym">Red-crowned crane</name>
    <dbReference type="NCBI Taxonomy" id="30415"/>
    <lineage>
        <taxon>Eukaryota</taxon>
        <taxon>Metazoa</taxon>
        <taxon>Chordata</taxon>
        <taxon>Craniata</taxon>
        <taxon>Vertebrata</taxon>
        <taxon>Euteleostomi</taxon>
        <taxon>Archelosauria</taxon>
        <taxon>Archosauria</taxon>
        <taxon>Dinosauria</taxon>
        <taxon>Saurischia</taxon>
        <taxon>Theropoda</taxon>
        <taxon>Coelurosauria</taxon>
        <taxon>Aves</taxon>
        <taxon>Neognathae</taxon>
        <taxon>Neoaves</taxon>
        <taxon>Gruiformes</taxon>
        <taxon>Gruidae</taxon>
        <taxon>Grus</taxon>
    </lineage>
</organism>
<gene>
    <name evidence="1" type="ORF">GRJ2_000519300</name>
</gene>
<name>A0ABC9W644_GRUJA</name>
<dbReference type="EMBL" id="BAAFJT010000001">
    <property type="protein sequence ID" value="GAB0180540.1"/>
    <property type="molecule type" value="Genomic_DNA"/>
</dbReference>